<dbReference type="PANTHER" id="PTHR38445">
    <property type="entry name" value="HTH-TYPE TRANSCRIPTIONAL REPRESSOR YTRA"/>
    <property type="match status" value="1"/>
</dbReference>
<feature type="domain" description="HTH gntR-type" evidence="5">
    <location>
        <begin position="13"/>
        <end position="81"/>
    </location>
</feature>
<keyword evidence="7" id="KW-1185">Reference proteome</keyword>
<protein>
    <recommendedName>
        <fullName evidence="5">HTH gntR-type domain-containing protein</fullName>
    </recommendedName>
</protein>
<dbReference type="CDD" id="cd07377">
    <property type="entry name" value="WHTH_GntR"/>
    <property type="match status" value="1"/>
</dbReference>
<dbReference type="GO" id="GO:0003677">
    <property type="term" value="F:DNA binding"/>
    <property type="evidence" value="ECO:0007669"/>
    <property type="project" value="UniProtKB-KW"/>
</dbReference>
<dbReference type="SMART" id="SM00345">
    <property type="entry name" value="HTH_GNTR"/>
    <property type="match status" value="1"/>
</dbReference>
<keyword evidence="1" id="KW-0805">Transcription regulation</keyword>
<dbReference type="Proteomes" id="UP000322530">
    <property type="component" value="Unassembled WGS sequence"/>
</dbReference>
<comment type="caution">
    <text evidence="6">The sequence shown here is derived from an EMBL/GenBank/DDBJ whole genome shotgun (WGS) entry which is preliminary data.</text>
</comment>
<sequence>MPNWLDVNPRSGVPIYVQLVQQITHALEIGILRPGYQLPTVRQLASELTIAPNTIVKAYDELAKLGLIESRQGVGTLVTANLHGTLYQHQLEAIFEHLSALVRDAANLGISEQEVRDHFESDLTRFYRGQQDRQRKKSDDEHTEIIPGQ</sequence>
<dbReference type="SUPFAM" id="SSF46785">
    <property type="entry name" value="Winged helix' DNA-binding domain"/>
    <property type="match status" value="1"/>
</dbReference>
<dbReference type="PROSITE" id="PS50949">
    <property type="entry name" value="HTH_GNTR"/>
    <property type="match status" value="1"/>
</dbReference>
<accession>A0A5A5TEU1</accession>
<evidence type="ECO:0000256" key="2">
    <source>
        <dbReference type="ARBA" id="ARBA00023125"/>
    </source>
</evidence>
<dbReference type="InterPro" id="IPR036388">
    <property type="entry name" value="WH-like_DNA-bd_sf"/>
</dbReference>
<feature type="region of interest" description="Disordered" evidence="4">
    <location>
        <begin position="130"/>
        <end position="149"/>
    </location>
</feature>
<proteinExistence type="predicted"/>
<dbReference type="AlphaFoldDB" id="A0A5A5TEU1"/>
<evidence type="ECO:0000313" key="7">
    <source>
        <dbReference type="Proteomes" id="UP000322530"/>
    </source>
</evidence>
<dbReference type="InterPro" id="IPR036390">
    <property type="entry name" value="WH_DNA-bd_sf"/>
</dbReference>
<dbReference type="InterPro" id="IPR000524">
    <property type="entry name" value="Tscrpt_reg_HTH_GntR"/>
</dbReference>
<keyword evidence="2" id="KW-0238">DNA-binding</keyword>
<evidence type="ECO:0000259" key="5">
    <source>
        <dbReference type="PROSITE" id="PS50949"/>
    </source>
</evidence>
<dbReference type="RefSeq" id="WP_149402756.1">
    <property type="nucleotide sequence ID" value="NZ_BIXY01000052.1"/>
</dbReference>
<keyword evidence="3" id="KW-0804">Transcription</keyword>
<gene>
    <name evidence="6" type="ORF">KDI_34110</name>
</gene>
<organism evidence="6 7">
    <name type="scientific">Dictyobacter arantiisoli</name>
    <dbReference type="NCBI Taxonomy" id="2014874"/>
    <lineage>
        <taxon>Bacteria</taxon>
        <taxon>Bacillati</taxon>
        <taxon>Chloroflexota</taxon>
        <taxon>Ktedonobacteria</taxon>
        <taxon>Ktedonobacterales</taxon>
        <taxon>Dictyobacteraceae</taxon>
        <taxon>Dictyobacter</taxon>
    </lineage>
</organism>
<dbReference type="Gene3D" id="1.10.10.10">
    <property type="entry name" value="Winged helix-like DNA-binding domain superfamily/Winged helix DNA-binding domain"/>
    <property type="match status" value="1"/>
</dbReference>
<reference evidence="6 7" key="1">
    <citation type="submission" date="2019-01" db="EMBL/GenBank/DDBJ databases">
        <title>Draft genome sequence of Dictyobacter sp. Uno17.</title>
        <authorList>
            <person name="Wang C.M."/>
            <person name="Zheng Y."/>
            <person name="Sakai Y."/>
            <person name="Abe K."/>
            <person name="Yokota A."/>
            <person name="Yabe S."/>
        </authorList>
    </citation>
    <scope>NUCLEOTIDE SEQUENCE [LARGE SCALE GENOMIC DNA]</scope>
    <source>
        <strain evidence="6 7">Uno17</strain>
    </source>
</reference>
<dbReference type="OrthoDB" id="163333at2"/>
<evidence type="ECO:0000313" key="6">
    <source>
        <dbReference type="EMBL" id="GCF09847.1"/>
    </source>
</evidence>
<dbReference type="GO" id="GO:0003700">
    <property type="term" value="F:DNA-binding transcription factor activity"/>
    <property type="evidence" value="ECO:0007669"/>
    <property type="project" value="InterPro"/>
</dbReference>
<name>A0A5A5TEU1_9CHLR</name>
<dbReference type="Pfam" id="PF00392">
    <property type="entry name" value="GntR"/>
    <property type="match status" value="1"/>
</dbReference>
<evidence type="ECO:0000256" key="3">
    <source>
        <dbReference type="ARBA" id="ARBA00023163"/>
    </source>
</evidence>
<dbReference type="PANTHER" id="PTHR38445:SF7">
    <property type="entry name" value="GNTR-FAMILY TRANSCRIPTIONAL REGULATOR"/>
    <property type="match status" value="1"/>
</dbReference>
<evidence type="ECO:0000256" key="4">
    <source>
        <dbReference type="SAM" id="MobiDB-lite"/>
    </source>
</evidence>
<dbReference type="EMBL" id="BIXY01000052">
    <property type="protein sequence ID" value="GCF09847.1"/>
    <property type="molecule type" value="Genomic_DNA"/>
</dbReference>
<evidence type="ECO:0000256" key="1">
    <source>
        <dbReference type="ARBA" id="ARBA00023015"/>
    </source>
</evidence>